<keyword evidence="6" id="KW-0249">Electron transport</keyword>
<dbReference type="Gene3D" id="1.10.287.20">
    <property type="entry name" value="Ubiquinol-cytochrome C reductase hinge domain"/>
    <property type="match status" value="1"/>
</dbReference>
<keyword evidence="8" id="KW-0472">Membrane</keyword>
<dbReference type="InterPro" id="IPR036811">
    <property type="entry name" value="Ubol_cytC_Rdtase_hinge_dom_sf"/>
</dbReference>
<comment type="subcellular location">
    <subcellularLocation>
        <location evidence="1">Mitochondrion inner membrane</location>
        <topology evidence="1">Peripheral membrane protein</topology>
        <orientation evidence="1">Intermembrane side</orientation>
    </subcellularLocation>
</comment>
<dbReference type="AlphaFoldDB" id="A0A507EF19"/>
<evidence type="ECO:0000256" key="3">
    <source>
        <dbReference type="ARBA" id="ARBA00022448"/>
    </source>
</evidence>
<feature type="domain" description="Ubiquinol-cytochrome C reductase hinge" evidence="10">
    <location>
        <begin position="10"/>
        <end position="65"/>
    </location>
</feature>
<dbReference type="GO" id="GO:0005743">
    <property type="term" value="C:mitochondrial inner membrane"/>
    <property type="evidence" value="ECO:0007669"/>
    <property type="project" value="UniProtKB-SubCell"/>
</dbReference>
<dbReference type="PANTHER" id="PTHR15336">
    <property type="entry name" value="UBIQUINOL-CYTOCHROME C REDUCTASE COMPLEX 7.8 KDA PROTEIN"/>
    <property type="match status" value="1"/>
</dbReference>
<dbReference type="EMBL" id="QEAQ01000001">
    <property type="protein sequence ID" value="TPX62809.1"/>
    <property type="molecule type" value="Genomic_DNA"/>
</dbReference>
<keyword evidence="3" id="KW-0813">Transport</keyword>
<dbReference type="SUPFAM" id="SSF81531">
    <property type="entry name" value="Non-heme 11 kDa protein of cytochrome bc1 complex (Ubiquinol-cytochrome c reductase)"/>
    <property type="match status" value="1"/>
</dbReference>
<comment type="similarity">
    <text evidence="2">Belongs to the UQCRH/QCR6 family.</text>
</comment>
<sequence>MAEEWNPSEDPKPQIENDCAEGHHCHSLKARLESCTARVESGDAGDETCVEEFFDMMECVNHCVSWRHHTHTMVPFFGLSGVRREWTSCRDNVGWKHTLSFW</sequence>
<dbReference type="Pfam" id="PF02320">
    <property type="entry name" value="UCR_hinge"/>
    <property type="match status" value="1"/>
</dbReference>
<protein>
    <recommendedName>
        <fullName evidence="10">Ubiquinol-cytochrome C reductase hinge domain-containing protein</fullName>
    </recommendedName>
</protein>
<evidence type="ECO:0000256" key="1">
    <source>
        <dbReference type="ARBA" id="ARBA00004137"/>
    </source>
</evidence>
<keyword evidence="12" id="KW-1185">Reference proteome</keyword>
<evidence type="ECO:0000313" key="11">
    <source>
        <dbReference type="EMBL" id="TPX62809.1"/>
    </source>
</evidence>
<gene>
    <name evidence="11" type="ORF">PhCBS80983_g00003</name>
</gene>
<keyword evidence="5" id="KW-0999">Mitochondrion inner membrane</keyword>
<dbReference type="FunFam" id="1.10.287.20:FF:000001">
    <property type="entry name" value="Cytochrome b-c1 complex subunit 6"/>
    <property type="match status" value="1"/>
</dbReference>
<dbReference type="GO" id="GO:0006122">
    <property type="term" value="P:mitochondrial electron transport, ubiquinol to cytochrome c"/>
    <property type="evidence" value="ECO:0007669"/>
    <property type="project" value="InterPro"/>
</dbReference>
<keyword evidence="4" id="KW-0679">Respiratory chain</keyword>
<keyword evidence="7" id="KW-0496">Mitochondrion</keyword>
<name>A0A507EF19_9FUNG</name>
<dbReference type="Proteomes" id="UP000318582">
    <property type="component" value="Unassembled WGS sequence"/>
</dbReference>
<keyword evidence="9" id="KW-1015">Disulfide bond</keyword>
<accession>A0A507EF19</accession>
<reference evidence="11 12" key="1">
    <citation type="journal article" date="2019" name="Sci. Rep.">
        <title>Comparative genomics of chytrid fungi reveal insights into the obligate biotrophic and pathogenic lifestyle of Synchytrium endobioticum.</title>
        <authorList>
            <person name="van de Vossenberg B.T.L.H."/>
            <person name="Warris S."/>
            <person name="Nguyen H.D.T."/>
            <person name="van Gent-Pelzer M.P.E."/>
            <person name="Joly D.L."/>
            <person name="van de Geest H.C."/>
            <person name="Bonants P.J.M."/>
            <person name="Smith D.S."/>
            <person name="Levesque C.A."/>
            <person name="van der Lee T.A.J."/>
        </authorList>
    </citation>
    <scope>NUCLEOTIDE SEQUENCE [LARGE SCALE GENOMIC DNA]</scope>
    <source>
        <strain evidence="11 12">CBS 809.83</strain>
    </source>
</reference>
<dbReference type="InterPro" id="IPR003422">
    <property type="entry name" value="Cyt_b-c1_6"/>
</dbReference>
<evidence type="ECO:0000256" key="8">
    <source>
        <dbReference type="ARBA" id="ARBA00023136"/>
    </source>
</evidence>
<organism evidence="11 12">
    <name type="scientific">Powellomyces hirtus</name>
    <dbReference type="NCBI Taxonomy" id="109895"/>
    <lineage>
        <taxon>Eukaryota</taxon>
        <taxon>Fungi</taxon>
        <taxon>Fungi incertae sedis</taxon>
        <taxon>Chytridiomycota</taxon>
        <taxon>Chytridiomycota incertae sedis</taxon>
        <taxon>Chytridiomycetes</taxon>
        <taxon>Spizellomycetales</taxon>
        <taxon>Powellomycetaceae</taxon>
        <taxon>Powellomyces</taxon>
    </lineage>
</organism>
<evidence type="ECO:0000256" key="2">
    <source>
        <dbReference type="ARBA" id="ARBA00006498"/>
    </source>
</evidence>
<evidence type="ECO:0000256" key="5">
    <source>
        <dbReference type="ARBA" id="ARBA00022792"/>
    </source>
</evidence>
<evidence type="ECO:0000313" key="12">
    <source>
        <dbReference type="Proteomes" id="UP000318582"/>
    </source>
</evidence>
<comment type="caution">
    <text evidence="11">The sequence shown here is derived from an EMBL/GenBank/DDBJ whole genome shotgun (WGS) entry which is preliminary data.</text>
</comment>
<dbReference type="PANTHER" id="PTHR15336:SF0">
    <property type="entry name" value="CYTOCHROME B-C1 COMPLEX SUBUNIT 6, MITOCHONDRIAL"/>
    <property type="match status" value="1"/>
</dbReference>
<dbReference type="InterPro" id="IPR023184">
    <property type="entry name" value="Ubol_cytC_Rdtase_hinge_dom"/>
</dbReference>
<evidence type="ECO:0000256" key="4">
    <source>
        <dbReference type="ARBA" id="ARBA00022660"/>
    </source>
</evidence>
<evidence type="ECO:0000256" key="9">
    <source>
        <dbReference type="ARBA" id="ARBA00023157"/>
    </source>
</evidence>
<evidence type="ECO:0000256" key="6">
    <source>
        <dbReference type="ARBA" id="ARBA00022982"/>
    </source>
</evidence>
<proteinExistence type="inferred from homology"/>
<evidence type="ECO:0000259" key="10">
    <source>
        <dbReference type="Pfam" id="PF02320"/>
    </source>
</evidence>
<evidence type="ECO:0000256" key="7">
    <source>
        <dbReference type="ARBA" id="ARBA00023128"/>
    </source>
</evidence>